<keyword evidence="3" id="KW-1185">Reference proteome</keyword>
<dbReference type="InterPro" id="IPR021109">
    <property type="entry name" value="Peptidase_aspartic_dom_sf"/>
</dbReference>
<name>A0A284RCX2_ARMOS</name>
<evidence type="ECO:0000256" key="1">
    <source>
        <dbReference type="SAM" id="MobiDB-lite"/>
    </source>
</evidence>
<evidence type="ECO:0000313" key="2">
    <source>
        <dbReference type="EMBL" id="SJL06603.1"/>
    </source>
</evidence>
<accession>A0A284RCX2</accession>
<gene>
    <name evidence="2" type="ORF">ARMOST_09945</name>
</gene>
<dbReference type="Proteomes" id="UP000219338">
    <property type="component" value="Unassembled WGS sequence"/>
</dbReference>
<proteinExistence type="predicted"/>
<dbReference type="EMBL" id="FUEG01000007">
    <property type="protein sequence ID" value="SJL06603.1"/>
    <property type="molecule type" value="Genomic_DNA"/>
</dbReference>
<protein>
    <submittedName>
        <fullName evidence="2">Uncharacterized protein</fullName>
    </submittedName>
</protein>
<evidence type="ECO:0000313" key="3">
    <source>
        <dbReference type="Proteomes" id="UP000219338"/>
    </source>
</evidence>
<reference evidence="3" key="1">
    <citation type="journal article" date="2017" name="Nat. Ecol. Evol.">
        <title>Genome expansion and lineage-specific genetic innovations in the forest pathogenic fungi Armillaria.</title>
        <authorList>
            <person name="Sipos G."/>
            <person name="Prasanna A.N."/>
            <person name="Walter M.C."/>
            <person name="O'Connor E."/>
            <person name="Balint B."/>
            <person name="Krizsan K."/>
            <person name="Kiss B."/>
            <person name="Hess J."/>
            <person name="Varga T."/>
            <person name="Slot J."/>
            <person name="Riley R."/>
            <person name="Boka B."/>
            <person name="Rigling D."/>
            <person name="Barry K."/>
            <person name="Lee J."/>
            <person name="Mihaltcheva S."/>
            <person name="LaButti K."/>
            <person name="Lipzen A."/>
            <person name="Waldron R."/>
            <person name="Moloney N.M."/>
            <person name="Sperisen C."/>
            <person name="Kredics L."/>
            <person name="Vagvoelgyi C."/>
            <person name="Patrignani A."/>
            <person name="Fitzpatrick D."/>
            <person name="Nagy I."/>
            <person name="Doyle S."/>
            <person name="Anderson J.B."/>
            <person name="Grigoriev I.V."/>
            <person name="Gueldener U."/>
            <person name="Muensterkoetter M."/>
            <person name="Nagy L.G."/>
        </authorList>
    </citation>
    <scope>NUCLEOTIDE SEQUENCE [LARGE SCALE GENOMIC DNA]</scope>
    <source>
        <strain evidence="3">C18/9</strain>
    </source>
</reference>
<organism evidence="2 3">
    <name type="scientific">Armillaria ostoyae</name>
    <name type="common">Armillaria root rot fungus</name>
    <dbReference type="NCBI Taxonomy" id="47428"/>
    <lineage>
        <taxon>Eukaryota</taxon>
        <taxon>Fungi</taxon>
        <taxon>Dikarya</taxon>
        <taxon>Basidiomycota</taxon>
        <taxon>Agaricomycotina</taxon>
        <taxon>Agaricomycetes</taxon>
        <taxon>Agaricomycetidae</taxon>
        <taxon>Agaricales</taxon>
        <taxon>Marasmiineae</taxon>
        <taxon>Physalacriaceae</taxon>
        <taxon>Armillaria</taxon>
    </lineage>
</organism>
<feature type="region of interest" description="Disordered" evidence="1">
    <location>
        <begin position="208"/>
        <end position="263"/>
    </location>
</feature>
<feature type="region of interest" description="Disordered" evidence="1">
    <location>
        <begin position="138"/>
        <end position="186"/>
    </location>
</feature>
<sequence length="444" mass="48681">MTSIANGDVDHIPRTYPEWRARIIQMHEEWQKKWVFDQTQGAPPTYVLSHKHSNIPPTFNVSSITSTPVLELTNRYAALSIKGMNNNNNNKPLKGSTNGLPARAEAKVVDPAGHKAESLSTLQDDGANRLTMTLITTASLTRPDEAGQQSESSPPGKAAPRVGNTARNPEDDNDMTPRVTPSPPTGAVQIVIPEETGKASNPAFAVQARSAVPQDGSSVTDLTHDASPRTSRQECPSKAAGDAKATAMKKEAAGQEAASTQAVNRGHPVSMIEVPDEEDDMAYQIWLTKKKVKESAPNKRVVLPTMTHQAPPKVEGWLRPFEVDWMLHADRLVELTDELLSELRKGGELAQERLYKLHEPPHYLRRRQSSDRDFTLDVQLNPCTGMQTLAVRGLLDSGCTSSLINCSFIQKHGLDMRKMAVPIAVHNADGTHNKAGDITEFMEF</sequence>
<dbReference type="Gene3D" id="2.40.70.10">
    <property type="entry name" value="Acid Proteases"/>
    <property type="match status" value="1"/>
</dbReference>
<dbReference type="AlphaFoldDB" id="A0A284RCX2"/>
<dbReference type="CDD" id="cd00303">
    <property type="entry name" value="retropepsin_like"/>
    <property type="match status" value="1"/>
</dbReference>
<dbReference type="OrthoDB" id="3267566at2759"/>